<gene>
    <name evidence="3" type="ORF">BKA67DRAFT_535612</name>
</gene>
<dbReference type="PANTHER" id="PTHR10622">
    <property type="entry name" value="HET DOMAIN-CONTAINING PROTEIN"/>
    <property type="match status" value="1"/>
</dbReference>
<protein>
    <submittedName>
        <fullName evidence="3">Heterokaryon incompatibility protein-domain-containing protein</fullName>
    </submittedName>
</protein>
<dbReference type="Pfam" id="PF26640">
    <property type="entry name" value="DUF8212"/>
    <property type="match status" value="1"/>
</dbReference>
<organism evidence="3 4">
    <name type="scientific">Truncatella angustata</name>
    <dbReference type="NCBI Taxonomy" id="152316"/>
    <lineage>
        <taxon>Eukaryota</taxon>
        <taxon>Fungi</taxon>
        <taxon>Dikarya</taxon>
        <taxon>Ascomycota</taxon>
        <taxon>Pezizomycotina</taxon>
        <taxon>Sordariomycetes</taxon>
        <taxon>Xylariomycetidae</taxon>
        <taxon>Amphisphaeriales</taxon>
        <taxon>Sporocadaceae</taxon>
        <taxon>Truncatella</taxon>
    </lineage>
</organism>
<dbReference type="OrthoDB" id="674604at2759"/>
<dbReference type="AlphaFoldDB" id="A0A9P8ULB7"/>
<dbReference type="GeneID" id="70128936"/>
<comment type="caution">
    <text evidence="3">The sequence shown here is derived from an EMBL/GenBank/DDBJ whole genome shotgun (WGS) entry which is preliminary data.</text>
</comment>
<evidence type="ECO:0000313" key="4">
    <source>
        <dbReference type="Proteomes" id="UP000758603"/>
    </source>
</evidence>
<proteinExistence type="predicted"/>
<dbReference type="PANTHER" id="PTHR10622:SF10">
    <property type="entry name" value="HET DOMAIN-CONTAINING PROTEIN"/>
    <property type="match status" value="1"/>
</dbReference>
<dbReference type="InterPro" id="IPR010730">
    <property type="entry name" value="HET"/>
</dbReference>
<evidence type="ECO:0000259" key="2">
    <source>
        <dbReference type="Pfam" id="PF26640"/>
    </source>
</evidence>
<dbReference type="Pfam" id="PF06985">
    <property type="entry name" value="HET"/>
    <property type="match status" value="1"/>
</dbReference>
<evidence type="ECO:0000313" key="3">
    <source>
        <dbReference type="EMBL" id="KAH6654281.1"/>
    </source>
</evidence>
<accession>A0A9P8ULB7</accession>
<dbReference type="EMBL" id="JAGPXC010000004">
    <property type="protein sequence ID" value="KAH6654281.1"/>
    <property type="molecule type" value="Genomic_DNA"/>
</dbReference>
<sequence>MRLLNAESRQLCEFFGSEIPEYAILSHTWGKDEVSYRDIRKVPNHREKAGYAKINGCCVQAMRDDISWVWIDTCCIDKKSSAELSETINSMYRYYEESKVCYVYLADVGKRQQDGLGFWTEVRQSRWFTRGWTLQELLAPKRLAMFNQHWVLLDRCTYGPLFHLDTEWSVAITEATGISSDYFRPPRNPVTEATVAERLSWAARRETTRREDMAYCLLGLFQLNMPLLYGEGDRAFVRLQEEIIRTTNDHTILTWGLGYSPGSFISGHRLYKPDWQLQSPLVPSPDLFEDWGSSPALKTFLSADLPGKIQVLGRGFPYTMTNSGIQMELPLIWLDKANGVALAILNCGTHWNSANGSYVSLPLVFSVEAQGAVGLESFSIASRAHGILPFLVPHAIDQFAERTTLFLTESIAAYSWNYQPRPKGRSSDIFLHVAPLVSLGFYLTDFCPPHLFTDEIEDMIYNSVLLMRTDRCPGLLRFERPDGVSILLLVYTQVYSYSLNDPDALEVVGSFRKILPVFMGYILPIPCPRTRETQERFGHS</sequence>
<dbReference type="RefSeq" id="XP_045958551.1">
    <property type="nucleotide sequence ID" value="XM_046100044.1"/>
</dbReference>
<dbReference type="Proteomes" id="UP000758603">
    <property type="component" value="Unassembled WGS sequence"/>
</dbReference>
<reference evidence="3" key="1">
    <citation type="journal article" date="2021" name="Nat. Commun.">
        <title>Genetic determinants of endophytism in the Arabidopsis root mycobiome.</title>
        <authorList>
            <person name="Mesny F."/>
            <person name="Miyauchi S."/>
            <person name="Thiergart T."/>
            <person name="Pickel B."/>
            <person name="Atanasova L."/>
            <person name="Karlsson M."/>
            <person name="Huettel B."/>
            <person name="Barry K.W."/>
            <person name="Haridas S."/>
            <person name="Chen C."/>
            <person name="Bauer D."/>
            <person name="Andreopoulos W."/>
            <person name="Pangilinan J."/>
            <person name="LaButti K."/>
            <person name="Riley R."/>
            <person name="Lipzen A."/>
            <person name="Clum A."/>
            <person name="Drula E."/>
            <person name="Henrissat B."/>
            <person name="Kohler A."/>
            <person name="Grigoriev I.V."/>
            <person name="Martin F.M."/>
            <person name="Hacquard S."/>
        </authorList>
    </citation>
    <scope>NUCLEOTIDE SEQUENCE</scope>
    <source>
        <strain evidence="3">MPI-SDFR-AT-0073</strain>
    </source>
</reference>
<feature type="domain" description="DUF8212" evidence="2">
    <location>
        <begin position="234"/>
        <end position="337"/>
    </location>
</feature>
<feature type="domain" description="Heterokaryon incompatibility" evidence="1">
    <location>
        <begin position="22"/>
        <end position="111"/>
    </location>
</feature>
<dbReference type="InterPro" id="IPR058525">
    <property type="entry name" value="DUF8212"/>
</dbReference>
<evidence type="ECO:0000259" key="1">
    <source>
        <dbReference type="Pfam" id="PF06985"/>
    </source>
</evidence>
<keyword evidence="4" id="KW-1185">Reference proteome</keyword>
<name>A0A9P8ULB7_9PEZI</name>